<evidence type="ECO:0000256" key="2">
    <source>
        <dbReference type="ARBA" id="ARBA00009096"/>
    </source>
</evidence>
<feature type="transmembrane region" description="Helical" evidence="7">
    <location>
        <begin position="116"/>
        <end position="138"/>
    </location>
</feature>
<dbReference type="EMBL" id="MU865073">
    <property type="protein sequence ID" value="KAK4458331.1"/>
    <property type="molecule type" value="Genomic_DNA"/>
</dbReference>
<evidence type="ECO:0000256" key="7">
    <source>
        <dbReference type="PIRNR" id="PIRNR031032"/>
    </source>
</evidence>
<evidence type="ECO:0000256" key="1">
    <source>
        <dbReference type="ARBA" id="ARBA00004477"/>
    </source>
</evidence>
<evidence type="ECO:0000259" key="8">
    <source>
        <dbReference type="PROSITE" id="PS51751"/>
    </source>
</evidence>
<feature type="transmembrane region" description="Helical" evidence="7">
    <location>
        <begin position="150"/>
        <end position="169"/>
    </location>
</feature>
<evidence type="ECO:0000256" key="6">
    <source>
        <dbReference type="ARBA" id="ARBA00023136"/>
    </source>
</evidence>
<feature type="domain" description="EXPERA" evidence="8">
    <location>
        <begin position="11"/>
        <end position="168"/>
    </location>
</feature>
<keyword evidence="10" id="KW-1185">Reference proteome</keyword>
<evidence type="ECO:0000313" key="9">
    <source>
        <dbReference type="EMBL" id="KAK4458331.1"/>
    </source>
</evidence>
<feature type="transmembrane region" description="Helical" evidence="7">
    <location>
        <begin position="18"/>
        <end position="36"/>
    </location>
</feature>
<dbReference type="Pfam" id="PF05241">
    <property type="entry name" value="EBP"/>
    <property type="match status" value="1"/>
</dbReference>
<keyword evidence="3 7" id="KW-0812">Transmembrane</keyword>
<keyword evidence="5 7" id="KW-1133">Transmembrane helix</keyword>
<comment type="subcellular location">
    <subcellularLocation>
        <location evidence="1">Endoplasmic reticulum membrane</location>
        <topology evidence="1">Multi-pass membrane protein</topology>
    </subcellularLocation>
</comment>
<keyword evidence="6 7" id="KW-0472">Membrane</keyword>
<dbReference type="PROSITE" id="PS51751">
    <property type="entry name" value="EXPERA"/>
    <property type="match status" value="1"/>
</dbReference>
<evidence type="ECO:0000313" key="10">
    <source>
        <dbReference type="Proteomes" id="UP001321749"/>
    </source>
</evidence>
<dbReference type="InterPro" id="IPR033118">
    <property type="entry name" value="EXPERA"/>
</dbReference>
<dbReference type="InterPro" id="IPR016964">
    <property type="entry name" value="Sigma2_recept"/>
</dbReference>
<protein>
    <recommendedName>
        <fullName evidence="7">Efficient mitochondria targeting-associated protein 19</fullName>
    </recommendedName>
</protein>
<dbReference type="PIRSF" id="PIRSF031032">
    <property type="entry name" value="TMP_97_prd"/>
    <property type="match status" value="1"/>
</dbReference>
<dbReference type="PANTHER" id="PTHR31204">
    <property type="entry name" value="SIGMA INTRACELLULAR RECEPTOR 2"/>
    <property type="match status" value="1"/>
</dbReference>
<evidence type="ECO:0000256" key="4">
    <source>
        <dbReference type="ARBA" id="ARBA00022824"/>
    </source>
</evidence>
<reference evidence="9" key="2">
    <citation type="submission" date="2023-06" db="EMBL/GenBank/DDBJ databases">
        <authorList>
            <consortium name="Lawrence Berkeley National Laboratory"/>
            <person name="Mondo S.J."/>
            <person name="Hensen N."/>
            <person name="Bonometti L."/>
            <person name="Westerberg I."/>
            <person name="Brannstrom I.O."/>
            <person name="Guillou S."/>
            <person name="Cros-Aarteil S."/>
            <person name="Calhoun S."/>
            <person name="Haridas S."/>
            <person name="Kuo A."/>
            <person name="Pangilinan J."/>
            <person name="Riley R."/>
            <person name="Labutti K."/>
            <person name="Andreopoulos B."/>
            <person name="Lipzen A."/>
            <person name="Chen C."/>
            <person name="Yanf M."/>
            <person name="Daum C."/>
            <person name="Ng V."/>
            <person name="Clum A."/>
            <person name="Steindorff A."/>
            <person name="Ohm R."/>
            <person name="Martin F."/>
            <person name="Silar P."/>
            <person name="Natvig D."/>
            <person name="Lalanne C."/>
            <person name="Gautier V."/>
            <person name="Ament-Velasquez S.L."/>
            <person name="Kruys A."/>
            <person name="Hutchinson M.I."/>
            <person name="Powell A.J."/>
            <person name="Barry K."/>
            <person name="Miller A.N."/>
            <person name="Grigoriev I.V."/>
            <person name="Debuchy R."/>
            <person name="Gladieux P."/>
            <person name="Thoren M.H."/>
            <person name="Johannesson H."/>
        </authorList>
    </citation>
    <scope>NUCLEOTIDE SEQUENCE</scope>
    <source>
        <strain evidence="9">PSN324</strain>
    </source>
</reference>
<dbReference type="GO" id="GO:0005789">
    <property type="term" value="C:endoplasmic reticulum membrane"/>
    <property type="evidence" value="ECO:0007669"/>
    <property type="project" value="UniProtKB-SubCell"/>
</dbReference>
<evidence type="ECO:0000256" key="3">
    <source>
        <dbReference type="ARBA" id="ARBA00022692"/>
    </source>
</evidence>
<comment type="caution">
    <text evidence="9">The sequence shown here is derived from an EMBL/GenBank/DDBJ whole genome shotgun (WGS) entry which is preliminary data.</text>
</comment>
<dbReference type="InterPro" id="IPR051987">
    <property type="entry name" value="Sigma-2_receptor-like"/>
</dbReference>
<accession>A0AAV9HGZ0</accession>
<proteinExistence type="inferred from homology"/>
<dbReference type="AlphaFoldDB" id="A0AAV9HGZ0"/>
<gene>
    <name evidence="9" type="ORF">QBC42DRAFT_276969</name>
</gene>
<keyword evidence="4 7" id="KW-0256">Endoplasmic reticulum</keyword>
<dbReference type="PANTHER" id="PTHR31204:SF1">
    <property type="entry name" value="SIGMA INTRACELLULAR RECEPTOR 2"/>
    <property type="match status" value="1"/>
</dbReference>
<organism evidence="9 10">
    <name type="scientific">Cladorrhinum samala</name>
    <dbReference type="NCBI Taxonomy" id="585594"/>
    <lineage>
        <taxon>Eukaryota</taxon>
        <taxon>Fungi</taxon>
        <taxon>Dikarya</taxon>
        <taxon>Ascomycota</taxon>
        <taxon>Pezizomycotina</taxon>
        <taxon>Sordariomycetes</taxon>
        <taxon>Sordariomycetidae</taxon>
        <taxon>Sordariales</taxon>
        <taxon>Podosporaceae</taxon>
        <taxon>Cladorrhinum</taxon>
    </lineage>
</organism>
<evidence type="ECO:0000256" key="5">
    <source>
        <dbReference type="ARBA" id="ARBA00022989"/>
    </source>
</evidence>
<sequence length="192" mass="22567">MVAPVYNTTWRNKLWMGWFYLQLPLILLVDLLEFIYPETMYKPEGSPLHFAWKLHEFYISTYNDPIVQWSPQTAAQHDNWMGLFLHVEFLFLLPVVLWGLYRLGVQQNGTRGTDELLFFVYALEMAFTTLVCLHDTWYWDPTVYSDDLKWVFRSQLYGPWFFIPLLGAVDMGSRLVGRLNAAEEAAVVKKAN</sequence>
<reference evidence="9" key="1">
    <citation type="journal article" date="2023" name="Mol. Phylogenet. Evol.">
        <title>Genome-scale phylogeny and comparative genomics of the fungal order Sordariales.</title>
        <authorList>
            <person name="Hensen N."/>
            <person name="Bonometti L."/>
            <person name="Westerberg I."/>
            <person name="Brannstrom I.O."/>
            <person name="Guillou S."/>
            <person name="Cros-Aarteil S."/>
            <person name="Calhoun S."/>
            <person name="Haridas S."/>
            <person name="Kuo A."/>
            <person name="Mondo S."/>
            <person name="Pangilinan J."/>
            <person name="Riley R."/>
            <person name="LaButti K."/>
            <person name="Andreopoulos B."/>
            <person name="Lipzen A."/>
            <person name="Chen C."/>
            <person name="Yan M."/>
            <person name="Daum C."/>
            <person name="Ng V."/>
            <person name="Clum A."/>
            <person name="Steindorff A."/>
            <person name="Ohm R.A."/>
            <person name="Martin F."/>
            <person name="Silar P."/>
            <person name="Natvig D.O."/>
            <person name="Lalanne C."/>
            <person name="Gautier V."/>
            <person name="Ament-Velasquez S.L."/>
            <person name="Kruys A."/>
            <person name="Hutchinson M.I."/>
            <person name="Powell A.J."/>
            <person name="Barry K."/>
            <person name="Miller A.N."/>
            <person name="Grigoriev I.V."/>
            <person name="Debuchy R."/>
            <person name="Gladieux P."/>
            <person name="Hiltunen Thoren M."/>
            <person name="Johannesson H."/>
        </authorList>
    </citation>
    <scope>NUCLEOTIDE SEQUENCE</scope>
    <source>
        <strain evidence="9">PSN324</strain>
    </source>
</reference>
<feature type="transmembrane region" description="Helical" evidence="7">
    <location>
        <begin position="83"/>
        <end position="104"/>
    </location>
</feature>
<dbReference type="Proteomes" id="UP001321749">
    <property type="component" value="Unassembled WGS sequence"/>
</dbReference>
<name>A0AAV9HGZ0_9PEZI</name>
<comment type="similarity">
    <text evidence="2">Belongs to the TMEM97/sigma-2 receptor family.</text>
</comment>